<dbReference type="InterPro" id="IPR008139">
    <property type="entry name" value="SaposinB_dom"/>
</dbReference>
<feature type="domain" description="Saposin B-type" evidence="2">
    <location>
        <begin position="3"/>
        <end position="85"/>
    </location>
</feature>
<protein>
    <recommendedName>
        <fullName evidence="2">Saposin B-type domain-containing protein</fullName>
    </recommendedName>
</protein>
<dbReference type="EMBL" id="CAJFDH010000006">
    <property type="protein sequence ID" value="CAD5230787.1"/>
    <property type="molecule type" value="Genomic_DNA"/>
</dbReference>
<dbReference type="PROSITE" id="PS50015">
    <property type="entry name" value="SAP_B"/>
    <property type="match status" value="1"/>
</dbReference>
<keyword evidence="1" id="KW-1015">Disulfide bond</keyword>
<accession>A0A811LMB3</accession>
<dbReference type="EMBL" id="CAJFCW020000006">
    <property type="protein sequence ID" value="CAG9127964.1"/>
    <property type="molecule type" value="Genomic_DNA"/>
</dbReference>
<dbReference type="SUPFAM" id="SSF47862">
    <property type="entry name" value="Saposin"/>
    <property type="match status" value="1"/>
</dbReference>
<comment type="caution">
    <text evidence="3">The sequence shown here is derived from an EMBL/GenBank/DDBJ whole genome shotgun (WGS) entry which is preliminary data.</text>
</comment>
<sequence length="85" mass="9242">MLKTGTCPICKPVFQYIHDNLDSIDGLTRDGLKSAATAGCSMSGLPDCAGLVDTIDGQFDGLYHFIVEKEKEIDPEDCCGYLDYC</sequence>
<proteinExistence type="predicted"/>
<gene>
    <name evidence="3" type="ORF">BOKJ2_LOCUS14316</name>
</gene>
<organism evidence="3 4">
    <name type="scientific">Bursaphelenchus okinawaensis</name>
    <dbReference type="NCBI Taxonomy" id="465554"/>
    <lineage>
        <taxon>Eukaryota</taxon>
        <taxon>Metazoa</taxon>
        <taxon>Ecdysozoa</taxon>
        <taxon>Nematoda</taxon>
        <taxon>Chromadorea</taxon>
        <taxon>Rhabditida</taxon>
        <taxon>Tylenchina</taxon>
        <taxon>Tylenchomorpha</taxon>
        <taxon>Aphelenchoidea</taxon>
        <taxon>Aphelenchoididae</taxon>
        <taxon>Bursaphelenchus</taxon>
    </lineage>
</organism>
<dbReference type="AlphaFoldDB" id="A0A811LMB3"/>
<dbReference type="Proteomes" id="UP000614601">
    <property type="component" value="Unassembled WGS sequence"/>
</dbReference>
<evidence type="ECO:0000256" key="1">
    <source>
        <dbReference type="ARBA" id="ARBA00023157"/>
    </source>
</evidence>
<evidence type="ECO:0000313" key="4">
    <source>
        <dbReference type="Proteomes" id="UP000614601"/>
    </source>
</evidence>
<dbReference type="Proteomes" id="UP000783686">
    <property type="component" value="Unassembled WGS sequence"/>
</dbReference>
<evidence type="ECO:0000259" key="2">
    <source>
        <dbReference type="PROSITE" id="PS50015"/>
    </source>
</evidence>
<dbReference type="InterPro" id="IPR011001">
    <property type="entry name" value="Saposin-like"/>
</dbReference>
<evidence type="ECO:0000313" key="3">
    <source>
        <dbReference type="EMBL" id="CAD5230787.1"/>
    </source>
</evidence>
<dbReference type="Gene3D" id="1.10.225.10">
    <property type="entry name" value="Saposin-like"/>
    <property type="match status" value="1"/>
</dbReference>
<reference evidence="3" key="1">
    <citation type="submission" date="2020-09" db="EMBL/GenBank/DDBJ databases">
        <authorList>
            <person name="Kikuchi T."/>
        </authorList>
    </citation>
    <scope>NUCLEOTIDE SEQUENCE</scope>
    <source>
        <strain evidence="3">SH1</strain>
    </source>
</reference>
<name>A0A811LMB3_9BILA</name>
<keyword evidence="4" id="KW-1185">Reference proteome</keyword>